<dbReference type="Gene3D" id="1.20.1110.10">
    <property type="entry name" value="Calcium-transporting ATPase, transmembrane domain"/>
    <property type="match status" value="1"/>
</dbReference>
<sequence>MARSSPTGKLKLVEHLRGLSEVVAVTGDGTNDALALHESDIGFAMGIAGTEVAKEQANVIVLDDDFATIVKVAKWGRAVYINIQKFVQFQLTVNIVALMINSVSACITACYL</sequence>
<dbReference type="Proteomes" id="UP001157418">
    <property type="component" value="Unassembled WGS sequence"/>
</dbReference>
<gene>
    <name evidence="2" type="ORF">LVIROSA_LOCUS22618</name>
</gene>
<evidence type="ECO:0000256" key="1">
    <source>
        <dbReference type="ARBA" id="ARBA00022842"/>
    </source>
</evidence>
<evidence type="ECO:0008006" key="4">
    <source>
        <dbReference type="Google" id="ProtNLM"/>
    </source>
</evidence>
<dbReference type="PRINTS" id="PR00120">
    <property type="entry name" value="HATPASE"/>
</dbReference>
<dbReference type="AlphaFoldDB" id="A0AAU9NEI0"/>
<dbReference type="InterPro" id="IPR036412">
    <property type="entry name" value="HAD-like_sf"/>
</dbReference>
<dbReference type="InterPro" id="IPR001757">
    <property type="entry name" value="P_typ_ATPase"/>
</dbReference>
<reference evidence="2 3" key="1">
    <citation type="submission" date="2022-01" db="EMBL/GenBank/DDBJ databases">
        <authorList>
            <person name="Xiong W."/>
            <person name="Schranz E."/>
        </authorList>
    </citation>
    <scope>NUCLEOTIDE SEQUENCE [LARGE SCALE GENOMIC DNA]</scope>
</reference>
<dbReference type="NCBIfam" id="TIGR01494">
    <property type="entry name" value="ATPase_P-type"/>
    <property type="match status" value="1"/>
</dbReference>
<dbReference type="PANTHER" id="PTHR24093:SF532">
    <property type="entry name" value="CALCIUM-TRANSPORTING ATPASE"/>
    <property type="match status" value="1"/>
</dbReference>
<dbReference type="Gene3D" id="3.40.50.1000">
    <property type="entry name" value="HAD superfamily/HAD-like"/>
    <property type="match status" value="1"/>
</dbReference>
<dbReference type="Pfam" id="PF08282">
    <property type="entry name" value="Hydrolase_3"/>
    <property type="match status" value="1"/>
</dbReference>
<dbReference type="EMBL" id="CAKMRJ010004445">
    <property type="protein sequence ID" value="CAH1436234.1"/>
    <property type="molecule type" value="Genomic_DNA"/>
</dbReference>
<dbReference type="PANTHER" id="PTHR24093">
    <property type="entry name" value="CATION TRANSPORTING ATPASE"/>
    <property type="match status" value="1"/>
</dbReference>
<dbReference type="PRINTS" id="PR00119">
    <property type="entry name" value="CATATPASE"/>
</dbReference>
<dbReference type="GO" id="GO:0005388">
    <property type="term" value="F:P-type calcium transporter activity"/>
    <property type="evidence" value="ECO:0007669"/>
    <property type="project" value="TreeGrafter"/>
</dbReference>
<comment type="caution">
    <text evidence="2">The sequence shown here is derived from an EMBL/GenBank/DDBJ whole genome shotgun (WGS) entry which is preliminary data.</text>
</comment>
<dbReference type="InterPro" id="IPR023214">
    <property type="entry name" value="HAD_sf"/>
</dbReference>
<name>A0AAU9NEI0_9ASTR</name>
<dbReference type="GO" id="GO:0016887">
    <property type="term" value="F:ATP hydrolysis activity"/>
    <property type="evidence" value="ECO:0007669"/>
    <property type="project" value="InterPro"/>
</dbReference>
<dbReference type="SUPFAM" id="SSF56784">
    <property type="entry name" value="HAD-like"/>
    <property type="match status" value="1"/>
</dbReference>
<evidence type="ECO:0000313" key="2">
    <source>
        <dbReference type="EMBL" id="CAH1436234.1"/>
    </source>
</evidence>
<dbReference type="GO" id="GO:0005524">
    <property type="term" value="F:ATP binding"/>
    <property type="evidence" value="ECO:0007669"/>
    <property type="project" value="InterPro"/>
</dbReference>
<proteinExistence type="predicted"/>
<evidence type="ECO:0000313" key="3">
    <source>
        <dbReference type="Proteomes" id="UP001157418"/>
    </source>
</evidence>
<keyword evidence="1" id="KW-0460">Magnesium</keyword>
<protein>
    <recommendedName>
        <fullName evidence="4">Cation-transporting P-type ATPase C-terminal domain-containing protein</fullName>
    </recommendedName>
</protein>
<accession>A0AAU9NEI0</accession>
<dbReference type="GO" id="GO:0005886">
    <property type="term" value="C:plasma membrane"/>
    <property type="evidence" value="ECO:0007669"/>
    <property type="project" value="TreeGrafter"/>
</dbReference>
<keyword evidence="3" id="KW-1185">Reference proteome</keyword>
<organism evidence="2 3">
    <name type="scientific">Lactuca virosa</name>
    <dbReference type="NCBI Taxonomy" id="75947"/>
    <lineage>
        <taxon>Eukaryota</taxon>
        <taxon>Viridiplantae</taxon>
        <taxon>Streptophyta</taxon>
        <taxon>Embryophyta</taxon>
        <taxon>Tracheophyta</taxon>
        <taxon>Spermatophyta</taxon>
        <taxon>Magnoliopsida</taxon>
        <taxon>eudicotyledons</taxon>
        <taxon>Gunneridae</taxon>
        <taxon>Pentapetalae</taxon>
        <taxon>asterids</taxon>
        <taxon>campanulids</taxon>
        <taxon>Asterales</taxon>
        <taxon>Asteraceae</taxon>
        <taxon>Cichorioideae</taxon>
        <taxon>Cichorieae</taxon>
        <taxon>Lactucinae</taxon>
        <taxon>Lactuca</taxon>
    </lineage>
</organism>